<dbReference type="EMBL" id="AP027142">
    <property type="protein sequence ID" value="BDV32516.1"/>
    <property type="molecule type" value="Genomic_DNA"/>
</dbReference>
<gene>
    <name evidence="2" type="primary">ubiE4</name>
    <name evidence="2" type="ORF">SS37A_00450</name>
</gene>
<keyword evidence="2" id="KW-0830">Ubiquinone</keyword>
<dbReference type="SUPFAM" id="SSF53335">
    <property type="entry name" value="S-adenosyl-L-methionine-dependent methyltransferases"/>
    <property type="match status" value="1"/>
</dbReference>
<accession>A0ABN6V8X1</accession>
<organism evidence="2 3">
    <name type="scientific">Methylocystis iwaonis</name>
    <dbReference type="NCBI Taxonomy" id="2885079"/>
    <lineage>
        <taxon>Bacteria</taxon>
        <taxon>Pseudomonadati</taxon>
        <taxon>Pseudomonadota</taxon>
        <taxon>Alphaproteobacteria</taxon>
        <taxon>Hyphomicrobiales</taxon>
        <taxon>Methylocystaceae</taxon>
        <taxon>Methylocystis</taxon>
    </lineage>
</organism>
<dbReference type="InterPro" id="IPR029063">
    <property type="entry name" value="SAM-dependent_MTases_sf"/>
</dbReference>
<protein>
    <submittedName>
        <fullName evidence="2">Ubiquinone/menaquinone biosynthesis methyltransferase</fullName>
    </submittedName>
</protein>
<dbReference type="PANTHER" id="PTHR42912">
    <property type="entry name" value="METHYLTRANSFERASE"/>
    <property type="match status" value="1"/>
</dbReference>
<dbReference type="PANTHER" id="PTHR42912:SF80">
    <property type="entry name" value="METHYLTRANSFERASE DOMAIN-CONTAINING PROTEIN"/>
    <property type="match status" value="1"/>
</dbReference>
<dbReference type="CDD" id="cd02440">
    <property type="entry name" value="AdoMet_MTases"/>
    <property type="match status" value="1"/>
</dbReference>
<keyword evidence="2" id="KW-0489">Methyltransferase</keyword>
<dbReference type="GO" id="GO:0032259">
    <property type="term" value="P:methylation"/>
    <property type="evidence" value="ECO:0007669"/>
    <property type="project" value="UniProtKB-KW"/>
</dbReference>
<dbReference type="Pfam" id="PF13649">
    <property type="entry name" value="Methyltransf_25"/>
    <property type="match status" value="1"/>
</dbReference>
<reference evidence="2 3" key="1">
    <citation type="journal article" date="2023" name="Int. J. Syst. Evol. Microbiol.">
        <title>Methylocystis iwaonis sp. nov., a type II methane-oxidizing bacterium from surface soil of a rice paddy field in Japan, and emended description of the genus Methylocystis (ex Whittenbury et al. 1970) Bowman et al. 1993.</title>
        <authorList>
            <person name="Kaise H."/>
            <person name="Sawadogo J.B."/>
            <person name="Alam M.S."/>
            <person name="Ueno C."/>
            <person name="Dianou D."/>
            <person name="Shinjo R."/>
            <person name="Asakawa S."/>
        </authorList>
    </citation>
    <scope>NUCLEOTIDE SEQUENCE [LARGE SCALE GENOMIC DNA]</scope>
    <source>
        <strain evidence="2 3">SS37A-Re</strain>
    </source>
</reference>
<dbReference type="InterPro" id="IPR050508">
    <property type="entry name" value="Methyltransf_Superfamily"/>
</dbReference>
<dbReference type="RefSeq" id="WP_281929607.1">
    <property type="nucleotide sequence ID" value="NZ_AP027142.1"/>
</dbReference>
<dbReference type="GO" id="GO:0008168">
    <property type="term" value="F:methyltransferase activity"/>
    <property type="evidence" value="ECO:0007669"/>
    <property type="project" value="UniProtKB-KW"/>
</dbReference>
<dbReference type="Proteomes" id="UP001317629">
    <property type="component" value="Chromosome"/>
</dbReference>
<keyword evidence="2" id="KW-0808">Transferase</keyword>
<evidence type="ECO:0000313" key="2">
    <source>
        <dbReference type="EMBL" id="BDV32516.1"/>
    </source>
</evidence>
<proteinExistence type="predicted"/>
<dbReference type="Gene3D" id="3.40.50.150">
    <property type="entry name" value="Vaccinia Virus protein VP39"/>
    <property type="match status" value="1"/>
</dbReference>
<evidence type="ECO:0000259" key="1">
    <source>
        <dbReference type="Pfam" id="PF13649"/>
    </source>
</evidence>
<dbReference type="InterPro" id="IPR041698">
    <property type="entry name" value="Methyltransf_25"/>
</dbReference>
<keyword evidence="3" id="KW-1185">Reference proteome</keyword>
<name>A0ABN6V8X1_9HYPH</name>
<feature type="domain" description="Methyltransferase" evidence="1">
    <location>
        <begin position="42"/>
        <end position="136"/>
    </location>
</feature>
<evidence type="ECO:0000313" key="3">
    <source>
        <dbReference type="Proteomes" id="UP001317629"/>
    </source>
</evidence>
<sequence>MSAKGYDGDIPQNYDRGLGSVLFLPYAEEAARRIAALEPQDVLEVAAGSGVATRALRDRLPSTAKLTATDISADMLTIARSKIGDGEQVRFEIVDACALPYLDASFDAIVGQFGYMFFPEKQKAMREAWRALRPNGRYALTVWDAEQYNPWASLCLEVLRGFFPENPPQWMREPVSCGAIDPIKENLLASGFENISVSVLKRARDIDALAFAHGIVFGSPVFDEIRERGGVEPETVMQAYAGTLTRAVGRSMPMQAIMFEAQKPA</sequence>